<reference evidence="1 2" key="1">
    <citation type="submission" date="2019-10" db="EMBL/GenBank/DDBJ databases">
        <authorList>
            <person name="Palmer J.M."/>
        </authorList>
    </citation>
    <scope>NUCLEOTIDE SEQUENCE [LARGE SCALE GENOMIC DNA]</scope>
    <source>
        <strain evidence="1 2">TWF694</strain>
    </source>
</reference>
<proteinExistence type="predicted"/>
<protein>
    <submittedName>
        <fullName evidence="1">Uncharacterized protein</fullName>
    </submittedName>
</protein>
<dbReference type="SUPFAM" id="SSF52047">
    <property type="entry name" value="RNI-like"/>
    <property type="match status" value="1"/>
</dbReference>
<gene>
    <name evidence="1" type="ORF">TWF694_003101</name>
</gene>
<dbReference type="EMBL" id="JAVHJO010000012">
    <property type="protein sequence ID" value="KAK6531937.1"/>
    <property type="molecule type" value="Genomic_DNA"/>
</dbReference>
<dbReference type="AlphaFoldDB" id="A0AAV9X0K6"/>
<evidence type="ECO:0000313" key="1">
    <source>
        <dbReference type="EMBL" id="KAK6531937.1"/>
    </source>
</evidence>
<name>A0AAV9X0K6_9PEZI</name>
<comment type="caution">
    <text evidence="1">The sequence shown here is derived from an EMBL/GenBank/DDBJ whole genome shotgun (WGS) entry which is preliminary data.</text>
</comment>
<evidence type="ECO:0000313" key="2">
    <source>
        <dbReference type="Proteomes" id="UP001365542"/>
    </source>
</evidence>
<dbReference type="Proteomes" id="UP001365542">
    <property type="component" value="Unassembled WGS sequence"/>
</dbReference>
<sequence>MAPSSVPTEILRHIGNYGVDTPNVICKLFPKAIFTLASPEPLKAASNLSLLGRISSLQHNECENEYRYQDDIDDYEDYGGYNAWAGVGRLRVEQAAAEATLLKFIKQIPNGILQSFEYKIEAVLSRRILLDALQSQQNIISLHISFPIAPYLDPRVAEADLIQIQFPKLKHLSIEEIQDYNEKKILERILHTSPNICEINLIFSRHHYNAATDYLPTVIAPRLACLNLKVLKLANAILSQEILGIFERLEELQLYDFHIPENISLGDGAISLKKLFIKSLPNYANFYRDELMAKLKPGLESLHMIIEHVNQESNDEFESRETAPILPEYILKHQKTLRHLSLFEMKRSEMSFANTLHICNDELELFKGLELQEFATAIKFNYMEDPINGIKYLAMVDGLQYQHYGVLQKLYVIPDTESFVFGEFVLGQKINRDLDPMRAIAYRIAYLVLTNIAHYATEVPRIQYIIVGSGDPFSGQKVFKISWLKHTPPLMRGSGRPGDRYLFVLSPSYSMHDLKGKGVTFHCEEGTKFDYQMHKRHRSFW</sequence>
<organism evidence="1 2">
    <name type="scientific">Orbilia ellipsospora</name>
    <dbReference type="NCBI Taxonomy" id="2528407"/>
    <lineage>
        <taxon>Eukaryota</taxon>
        <taxon>Fungi</taxon>
        <taxon>Dikarya</taxon>
        <taxon>Ascomycota</taxon>
        <taxon>Pezizomycotina</taxon>
        <taxon>Orbiliomycetes</taxon>
        <taxon>Orbiliales</taxon>
        <taxon>Orbiliaceae</taxon>
        <taxon>Orbilia</taxon>
    </lineage>
</organism>
<accession>A0AAV9X0K6</accession>
<keyword evidence="2" id="KW-1185">Reference proteome</keyword>